<feature type="region of interest" description="Disordered" evidence="2">
    <location>
        <begin position="726"/>
        <end position="747"/>
    </location>
</feature>
<dbReference type="GO" id="GO:0071897">
    <property type="term" value="P:DNA biosynthetic process"/>
    <property type="evidence" value="ECO:0007669"/>
    <property type="project" value="UniProtKB-ARBA"/>
</dbReference>
<dbReference type="PROSITE" id="PS50878">
    <property type="entry name" value="RT_POL"/>
    <property type="match status" value="1"/>
</dbReference>
<dbReference type="Gene3D" id="3.30.70.270">
    <property type="match status" value="1"/>
</dbReference>
<dbReference type="PANTHER" id="PTHR47027:SF20">
    <property type="entry name" value="REVERSE TRANSCRIPTASE-LIKE PROTEIN WITH RNA-DIRECTED DNA POLYMERASE DOMAIN"/>
    <property type="match status" value="1"/>
</dbReference>
<evidence type="ECO:0000256" key="2">
    <source>
        <dbReference type="SAM" id="MobiDB-lite"/>
    </source>
</evidence>
<evidence type="ECO:0000313" key="4">
    <source>
        <dbReference type="EMBL" id="KAE9541841.1"/>
    </source>
</evidence>
<sequence>MIHELTTEEIEMAIEMLKNGKELGEDDITAEFYKQAYDSINRESLWNAIDQLGIPAKITRMIRAHCVQNSKCMVKFNSQLSNTFMINTRLKQGDALSQILFNIALKEVVRINALNIGIGVKLQESKTIKLIAYVDNIVLLSESESDLQEMKEALIDESKQMGLTINEEKTKYMILSRKNNRHSNLIVREMNFELVKNFKYLEVELSVLRNNHKEIQNRIKSANKALRHNSYYEKQNDKLSRQCMVKLRTNNRQVTYWKPKSKRPLDRPRQRSLDTVHKDLDMLGIFNDKELKNVNQICRATLPNEHNMTINNNKNKNKFSLRNNINKRNYILSKNNQIEKNALIRRKKNIYMPIANTRTFKRSLTTNTNKRKNIKTTNKQKIKSTLITNACSQTIPSKVKPRKNTSKFTNKNLPINTTTSTSTPVLKSISTIGSLPSIKVPFNMIESHLNKNIDNENKSISDSDDNNDDDDSIFGSDEVNYNTVINDNDDEENNIKLVQEDFMLHNYNKENWPTILKKMKDPSIGIKVLENILLSKALIQIIQGNNIKLAQEDCMSHSYNKENWPTILKKMSDPSTGIKVLEGILLRKALIQMMQGNNIKNVQEDSMSNNYNKENWPTILKKMSDPSTGIKVLEGFLLRKALIQMMQGNNRTNREVLILKRYSCSIDNLKYKYDRLQQKIKTLKNSLKSDRNMRRTSVLNKKAKQFDNDTEYRNVDVLNQVQVNDEAKIDGEDEKHNRPTRTRRPPARLSIYHLYSDSD</sequence>
<proteinExistence type="predicted"/>
<keyword evidence="1" id="KW-0175">Coiled coil</keyword>
<reference evidence="4 5" key="1">
    <citation type="submission" date="2019-08" db="EMBL/GenBank/DDBJ databases">
        <title>The genome of the soybean aphid Biotype 1, its phylome, world population structure and adaptation to the North American continent.</title>
        <authorList>
            <person name="Giordano R."/>
            <person name="Donthu R.K."/>
            <person name="Hernandez A.G."/>
            <person name="Wright C.L."/>
            <person name="Zimin A.V."/>
        </authorList>
    </citation>
    <scope>NUCLEOTIDE SEQUENCE [LARGE SCALE GENOMIC DNA]</scope>
    <source>
        <tissue evidence="4">Whole aphids</tissue>
    </source>
</reference>
<feature type="compositionally biased region" description="Basic and acidic residues" evidence="2">
    <location>
        <begin position="726"/>
        <end position="737"/>
    </location>
</feature>
<organism evidence="4 5">
    <name type="scientific">Aphis glycines</name>
    <name type="common">Soybean aphid</name>
    <dbReference type="NCBI Taxonomy" id="307491"/>
    <lineage>
        <taxon>Eukaryota</taxon>
        <taxon>Metazoa</taxon>
        <taxon>Ecdysozoa</taxon>
        <taxon>Arthropoda</taxon>
        <taxon>Hexapoda</taxon>
        <taxon>Insecta</taxon>
        <taxon>Pterygota</taxon>
        <taxon>Neoptera</taxon>
        <taxon>Paraneoptera</taxon>
        <taxon>Hemiptera</taxon>
        <taxon>Sternorrhyncha</taxon>
        <taxon>Aphidomorpha</taxon>
        <taxon>Aphidoidea</taxon>
        <taxon>Aphididae</taxon>
        <taxon>Aphidini</taxon>
        <taxon>Aphis</taxon>
        <taxon>Aphis</taxon>
    </lineage>
</organism>
<dbReference type="SUPFAM" id="SSF56672">
    <property type="entry name" value="DNA/RNA polymerases"/>
    <property type="match status" value="1"/>
</dbReference>
<dbReference type="InterPro" id="IPR000477">
    <property type="entry name" value="RT_dom"/>
</dbReference>
<name>A0A6G0TZU1_APHGL</name>
<dbReference type="InterPro" id="IPR043128">
    <property type="entry name" value="Rev_trsase/Diguanyl_cyclase"/>
</dbReference>
<feature type="coiled-coil region" evidence="1">
    <location>
        <begin position="659"/>
        <end position="693"/>
    </location>
</feature>
<keyword evidence="5" id="KW-1185">Reference proteome</keyword>
<dbReference type="Proteomes" id="UP000475862">
    <property type="component" value="Unassembled WGS sequence"/>
</dbReference>
<dbReference type="InterPro" id="IPR043502">
    <property type="entry name" value="DNA/RNA_pol_sf"/>
</dbReference>
<protein>
    <recommendedName>
        <fullName evidence="3">Reverse transcriptase domain-containing protein</fullName>
    </recommendedName>
</protein>
<comment type="caution">
    <text evidence="4">The sequence shown here is derived from an EMBL/GenBank/DDBJ whole genome shotgun (WGS) entry which is preliminary data.</text>
</comment>
<accession>A0A6G0TZU1</accession>
<gene>
    <name evidence="4" type="ORF">AGLY_003832</name>
</gene>
<dbReference type="OrthoDB" id="6627741at2759"/>
<evidence type="ECO:0000313" key="5">
    <source>
        <dbReference type="Proteomes" id="UP000475862"/>
    </source>
</evidence>
<evidence type="ECO:0000256" key="1">
    <source>
        <dbReference type="SAM" id="Coils"/>
    </source>
</evidence>
<dbReference type="Pfam" id="PF00078">
    <property type="entry name" value="RVT_1"/>
    <property type="match status" value="1"/>
</dbReference>
<feature type="domain" description="Reverse transcriptase" evidence="3">
    <location>
        <begin position="1"/>
        <end position="205"/>
    </location>
</feature>
<dbReference type="AlphaFoldDB" id="A0A6G0TZU1"/>
<dbReference type="EMBL" id="VYZN01000012">
    <property type="protein sequence ID" value="KAE9541841.1"/>
    <property type="molecule type" value="Genomic_DNA"/>
</dbReference>
<evidence type="ECO:0000259" key="3">
    <source>
        <dbReference type="PROSITE" id="PS50878"/>
    </source>
</evidence>
<dbReference type="PANTHER" id="PTHR47027">
    <property type="entry name" value="REVERSE TRANSCRIPTASE DOMAIN-CONTAINING PROTEIN"/>
    <property type="match status" value="1"/>
</dbReference>